<gene>
    <name evidence="2" type="ORF">L873DRAFT_1790424</name>
</gene>
<evidence type="ECO:0000313" key="3">
    <source>
        <dbReference type="Proteomes" id="UP000276215"/>
    </source>
</evidence>
<feature type="region of interest" description="Disordered" evidence="1">
    <location>
        <begin position="14"/>
        <end position="83"/>
    </location>
</feature>
<name>A0A3N4JQ92_9PEZI</name>
<dbReference type="EMBL" id="ML120397">
    <property type="protein sequence ID" value="RPA98290.1"/>
    <property type="molecule type" value="Genomic_DNA"/>
</dbReference>
<dbReference type="STRING" id="1336337.A0A3N4JQ92"/>
<proteinExistence type="predicted"/>
<reference evidence="2 3" key="1">
    <citation type="journal article" date="2018" name="Nat. Ecol. Evol.">
        <title>Pezizomycetes genomes reveal the molecular basis of ectomycorrhizal truffle lifestyle.</title>
        <authorList>
            <person name="Murat C."/>
            <person name="Payen T."/>
            <person name="Noel B."/>
            <person name="Kuo A."/>
            <person name="Morin E."/>
            <person name="Chen J."/>
            <person name="Kohler A."/>
            <person name="Krizsan K."/>
            <person name="Balestrini R."/>
            <person name="Da Silva C."/>
            <person name="Montanini B."/>
            <person name="Hainaut M."/>
            <person name="Levati E."/>
            <person name="Barry K.W."/>
            <person name="Belfiori B."/>
            <person name="Cichocki N."/>
            <person name="Clum A."/>
            <person name="Dockter R.B."/>
            <person name="Fauchery L."/>
            <person name="Guy J."/>
            <person name="Iotti M."/>
            <person name="Le Tacon F."/>
            <person name="Lindquist E.A."/>
            <person name="Lipzen A."/>
            <person name="Malagnac F."/>
            <person name="Mello A."/>
            <person name="Molinier V."/>
            <person name="Miyauchi S."/>
            <person name="Poulain J."/>
            <person name="Riccioni C."/>
            <person name="Rubini A."/>
            <person name="Sitrit Y."/>
            <person name="Splivallo R."/>
            <person name="Traeger S."/>
            <person name="Wang M."/>
            <person name="Zifcakova L."/>
            <person name="Wipf D."/>
            <person name="Zambonelli A."/>
            <person name="Paolocci F."/>
            <person name="Nowrousian M."/>
            <person name="Ottonello S."/>
            <person name="Baldrian P."/>
            <person name="Spatafora J.W."/>
            <person name="Henrissat B."/>
            <person name="Nagy L.G."/>
            <person name="Aury J.M."/>
            <person name="Wincker P."/>
            <person name="Grigoriev I.V."/>
            <person name="Bonfante P."/>
            <person name="Martin F.M."/>
        </authorList>
    </citation>
    <scope>NUCLEOTIDE SEQUENCE [LARGE SCALE GENOMIC DNA]</scope>
    <source>
        <strain evidence="2 3">120613-1</strain>
    </source>
</reference>
<organism evidence="2 3">
    <name type="scientific">Choiromyces venosus 120613-1</name>
    <dbReference type="NCBI Taxonomy" id="1336337"/>
    <lineage>
        <taxon>Eukaryota</taxon>
        <taxon>Fungi</taxon>
        <taxon>Dikarya</taxon>
        <taxon>Ascomycota</taxon>
        <taxon>Pezizomycotina</taxon>
        <taxon>Pezizomycetes</taxon>
        <taxon>Pezizales</taxon>
        <taxon>Tuberaceae</taxon>
        <taxon>Choiromyces</taxon>
    </lineage>
</organism>
<dbReference type="AlphaFoldDB" id="A0A3N4JQ92"/>
<protein>
    <submittedName>
        <fullName evidence="2">Uncharacterized protein</fullName>
    </submittedName>
</protein>
<accession>A0A3N4JQ92</accession>
<evidence type="ECO:0000313" key="2">
    <source>
        <dbReference type="EMBL" id="RPA98290.1"/>
    </source>
</evidence>
<evidence type="ECO:0000256" key="1">
    <source>
        <dbReference type="SAM" id="MobiDB-lite"/>
    </source>
</evidence>
<keyword evidence="3" id="KW-1185">Reference proteome</keyword>
<dbReference type="Proteomes" id="UP000276215">
    <property type="component" value="Unassembled WGS sequence"/>
</dbReference>
<sequence length="116" mass="12163">MSHCDITIQTFNFMSGNTNSDSGGGGGGGSSGDTHIAPSRSVPDLTNKVHINMSKINGEEPSANPTGNGDDPGNDTNRGQPGLVLDSLSVMQLKRLVVKVPRLKQSLRKSLGILVY</sequence>
<feature type="compositionally biased region" description="Gly residues" evidence="1">
    <location>
        <begin position="22"/>
        <end position="31"/>
    </location>
</feature>